<name>A0AA48WD65_9BURK</name>
<dbReference type="EMBL" id="CP065053">
    <property type="protein sequence ID" value="QPI49746.1"/>
    <property type="molecule type" value="Genomic_DNA"/>
</dbReference>
<organism evidence="2 3">
    <name type="scientific">Massilia antarctica</name>
    <dbReference type="NCBI Taxonomy" id="2765360"/>
    <lineage>
        <taxon>Bacteria</taxon>
        <taxon>Pseudomonadati</taxon>
        <taxon>Pseudomonadota</taxon>
        <taxon>Betaproteobacteria</taxon>
        <taxon>Burkholderiales</taxon>
        <taxon>Oxalobacteraceae</taxon>
        <taxon>Telluria group</taxon>
        <taxon>Massilia</taxon>
    </lineage>
</organism>
<protein>
    <recommendedName>
        <fullName evidence="4">Lipoprotein</fullName>
    </recommendedName>
</protein>
<feature type="signal peptide" evidence="1">
    <location>
        <begin position="1"/>
        <end position="22"/>
    </location>
</feature>
<evidence type="ECO:0008006" key="4">
    <source>
        <dbReference type="Google" id="ProtNLM"/>
    </source>
</evidence>
<keyword evidence="3" id="KW-1185">Reference proteome</keyword>
<keyword evidence="1" id="KW-0732">Signal</keyword>
<evidence type="ECO:0000313" key="2">
    <source>
        <dbReference type="EMBL" id="QPI49746.1"/>
    </source>
</evidence>
<dbReference type="Proteomes" id="UP000662888">
    <property type="component" value="Chromosome"/>
</dbReference>
<evidence type="ECO:0000256" key="1">
    <source>
        <dbReference type="SAM" id="SignalP"/>
    </source>
</evidence>
<accession>A0AA48WD65</accession>
<evidence type="ECO:0000313" key="3">
    <source>
        <dbReference type="Proteomes" id="UP000662888"/>
    </source>
</evidence>
<dbReference type="PROSITE" id="PS51257">
    <property type="entry name" value="PROKAR_LIPOPROTEIN"/>
    <property type="match status" value="1"/>
</dbReference>
<gene>
    <name evidence="2" type="ORF">IV454_30745</name>
</gene>
<proteinExistence type="predicted"/>
<dbReference type="RefSeq" id="WP_206089387.1">
    <property type="nucleotide sequence ID" value="NZ_CP065053.1"/>
</dbReference>
<reference evidence="2 3" key="1">
    <citation type="submission" date="2020-11" db="EMBL/GenBank/DDBJ databases">
        <authorList>
            <person name="Sun Q."/>
        </authorList>
    </citation>
    <scope>NUCLEOTIDE SEQUENCE [LARGE SCALE GENOMIC DNA]</scope>
    <source>
        <strain evidence="2 3">P8398</strain>
    </source>
</reference>
<sequence>MTTKTCALPFLLASLTGCITYAPPSGPTASLGMYFDNDSAGRMRTGTANVFANPACASPPSGGRIGTRMGMDERDELPTQKIAAGQEFTFDLATIEVQGQANAGCSVTATFLPEPGASYEARLYIRGNSARCEMVIVDGQNLAVPFTMPDFSCTGGMEGKTRNGVGWFAYYDISKVLLNVPLK</sequence>
<feature type="chain" id="PRO_5046414640" description="Lipoprotein" evidence="1">
    <location>
        <begin position="23"/>
        <end position="183"/>
    </location>
</feature>